<accession>A0A517LH29</accession>
<organism evidence="12 13">
    <name type="scientific">Venturia effusa</name>
    <dbReference type="NCBI Taxonomy" id="50376"/>
    <lineage>
        <taxon>Eukaryota</taxon>
        <taxon>Fungi</taxon>
        <taxon>Dikarya</taxon>
        <taxon>Ascomycota</taxon>
        <taxon>Pezizomycotina</taxon>
        <taxon>Dothideomycetes</taxon>
        <taxon>Pleosporomycetidae</taxon>
        <taxon>Venturiales</taxon>
        <taxon>Venturiaceae</taxon>
        <taxon>Venturia</taxon>
    </lineage>
</organism>
<dbReference type="Pfam" id="PF03663">
    <property type="entry name" value="Glyco_hydro_76"/>
    <property type="match status" value="1"/>
</dbReference>
<reference evidence="12 13" key="1">
    <citation type="submission" date="2019-07" db="EMBL/GenBank/DDBJ databases">
        <title>Finished genome of Venturia effusa.</title>
        <authorList>
            <person name="Young C.A."/>
            <person name="Cox M.P."/>
            <person name="Ganley A.R.D."/>
            <person name="David W.J."/>
        </authorList>
    </citation>
    <scope>NUCLEOTIDE SEQUENCE [LARGE SCALE GENOMIC DNA]</scope>
    <source>
        <strain evidence="13">albino</strain>
    </source>
</reference>
<protein>
    <recommendedName>
        <fullName evidence="4 10">Mannan endo-1,6-alpha-mannosidase</fullName>
        <ecNumber evidence="4 10">3.2.1.101</ecNumber>
    </recommendedName>
</protein>
<evidence type="ECO:0000256" key="5">
    <source>
        <dbReference type="ARBA" id="ARBA00022729"/>
    </source>
</evidence>
<name>A0A517LH29_9PEZI</name>
<dbReference type="AlphaFoldDB" id="A0A517LH29"/>
<feature type="chain" id="PRO_5021796150" description="Mannan endo-1,6-alpha-mannosidase" evidence="11">
    <location>
        <begin position="20"/>
        <end position="404"/>
    </location>
</feature>
<dbReference type="InterPro" id="IPR008928">
    <property type="entry name" value="6-hairpin_glycosidase_sf"/>
</dbReference>
<dbReference type="InterPro" id="IPR005198">
    <property type="entry name" value="Glyco_hydro_76"/>
</dbReference>
<evidence type="ECO:0000256" key="9">
    <source>
        <dbReference type="ARBA" id="ARBA00023295"/>
    </source>
</evidence>
<dbReference type="GO" id="GO:0009272">
    <property type="term" value="P:fungal-type cell wall biogenesis"/>
    <property type="evidence" value="ECO:0007669"/>
    <property type="project" value="TreeGrafter"/>
</dbReference>
<evidence type="ECO:0000256" key="6">
    <source>
        <dbReference type="ARBA" id="ARBA00022801"/>
    </source>
</evidence>
<dbReference type="EC" id="3.2.1.101" evidence="4 10"/>
<evidence type="ECO:0000256" key="7">
    <source>
        <dbReference type="ARBA" id="ARBA00023136"/>
    </source>
</evidence>
<keyword evidence="13" id="KW-1185">Reference proteome</keyword>
<comment type="similarity">
    <text evidence="3 10">Belongs to the glycosyl hydrolase 76 family.</text>
</comment>
<dbReference type="GO" id="GO:0008496">
    <property type="term" value="F:mannan endo-1,6-alpha-mannosidase activity"/>
    <property type="evidence" value="ECO:0007669"/>
    <property type="project" value="UniProtKB-UniRule"/>
</dbReference>
<keyword evidence="5 11" id="KW-0732">Signal</keyword>
<comment type="subcellular location">
    <subcellularLocation>
        <location evidence="2">Endomembrane system</location>
    </subcellularLocation>
</comment>
<evidence type="ECO:0000256" key="2">
    <source>
        <dbReference type="ARBA" id="ARBA00004308"/>
    </source>
</evidence>
<dbReference type="GO" id="GO:0016052">
    <property type="term" value="P:carbohydrate catabolic process"/>
    <property type="evidence" value="ECO:0007669"/>
    <property type="project" value="InterPro"/>
</dbReference>
<feature type="signal peptide" evidence="11">
    <location>
        <begin position="1"/>
        <end position="19"/>
    </location>
</feature>
<dbReference type="Proteomes" id="UP000316270">
    <property type="component" value="Chromosome 12"/>
</dbReference>
<keyword evidence="7" id="KW-0472">Membrane</keyword>
<evidence type="ECO:0000256" key="1">
    <source>
        <dbReference type="ARBA" id="ARBA00001452"/>
    </source>
</evidence>
<dbReference type="SUPFAM" id="SSF48208">
    <property type="entry name" value="Six-hairpin glycosidases"/>
    <property type="match status" value="1"/>
</dbReference>
<evidence type="ECO:0000313" key="13">
    <source>
        <dbReference type="Proteomes" id="UP000316270"/>
    </source>
</evidence>
<evidence type="ECO:0000313" key="12">
    <source>
        <dbReference type="EMBL" id="QDS74953.1"/>
    </source>
</evidence>
<dbReference type="FunFam" id="1.50.10.20:FF:000006">
    <property type="entry name" value="Mannan endo-1,6-alpha-mannosidase"/>
    <property type="match status" value="1"/>
</dbReference>
<evidence type="ECO:0000256" key="11">
    <source>
        <dbReference type="SAM" id="SignalP"/>
    </source>
</evidence>
<dbReference type="GO" id="GO:0012505">
    <property type="term" value="C:endomembrane system"/>
    <property type="evidence" value="ECO:0007669"/>
    <property type="project" value="UniProtKB-SubCell"/>
</dbReference>
<evidence type="ECO:0000256" key="8">
    <source>
        <dbReference type="ARBA" id="ARBA00023180"/>
    </source>
</evidence>
<dbReference type="STRING" id="50376.A0A517LH29"/>
<dbReference type="PANTHER" id="PTHR12145:SF36">
    <property type="entry name" value="MANNAN ENDO-1,6-ALPHA-MANNOSIDASE DCW1"/>
    <property type="match status" value="1"/>
</dbReference>
<dbReference type="EMBL" id="CP042196">
    <property type="protein sequence ID" value="QDS74953.1"/>
    <property type="molecule type" value="Genomic_DNA"/>
</dbReference>
<keyword evidence="6 10" id="KW-0378">Hydrolase</keyword>
<keyword evidence="8" id="KW-0325">Glycoprotein</keyword>
<keyword evidence="9 10" id="KW-0326">Glycosidase</keyword>
<gene>
    <name evidence="12" type="ORF">FKW77_004680</name>
</gene>
<proteinExistence type="inferred from homology"/>
<evidence type="ECO:0000256" key="10">
    <source>
        <dbReference type="PIRNR" id="PIRNR016302"/>
    </source>
</evidence>
<dbReference type="OrthoDB" id="4187847at2759"/>
<dbReference type="InterPro" id="IPR014480">
    <property type="entry name" value="Mannan-1_6-alpha_mannosidase"/>
</dbReference>
<sequence length="404" mass="44817">MVPSKFLLAILALPSSILGVQLDVKNPASIRSAASTIARGLLKYYTNNGTNTPPEKIGLLPFPPYYWWESGAMWAGLIDYYAYTKDTSYVESTIQALMAQRGPKNDFIVPAHRGDEGNDDQAFWGLGLISAIENNFPGPGDGKPQWLEMLRALFDNQVTRWDTASCGGGLKWQIYPENIYGYNYKNSISNGAFFQIAGRLALYTGEQKYIDWGNKVWDWSREVGLISPNYEVFDGTDDKKNCTALDHTQWSYNVAVYLQGTAAMWNTTEQPIWKERTLGLLKATEVFFDPFSNVTGIMYEAACETVDKCNNDQYSFKAYLGRWLAKTMVLAPFTANTIRPLLESSAVAAAKSCSGGADGVSCGTKWWVGGYDGNTGAGQQLSALEVVQSLLIEDADRWQLVRDA</sequence>
<evidence type="ECO:0000256" key="3">
    <source>
        <dbReference type="ARBA" id="ARBA00009699"/>
    </source>
</evidence>
<dbReference type="PIRSF" id="PIRSF016302">
    <property type="entry name" value="Man_a_manosd"/>
    <property type="match status" value="1"/>
</dbReference>
<dbReference type="PANTHER" id="PTHR12145">
    <property type="entry name" value="MANNAN ENDO-1,6-ALPHA-MANNOSIDASE DCW1"/>
    <property type="match status" value="1"/>
</dbReference>
<comment type="catalytic activity">
    <reaction evidence="1 10">
        <text>Random hydrolysis of (1-&gt;6)-alpha-D-mannosidic linkages in unbranched (1-&gt;6)-mannans.</text>
        <dbReference type="EC" id="3.2.1.101"/>
    </reaction>
</comment>
<dbReference type="Gene3D" id="1.50.10.20">
    <property type="match status" value="1"/>
</dbReference>
<evidence type="ECO:0000256" key="4">
    <source>
        <dbReference type="ARBA" id="ARBA00012350"/>
    </source>
</evidence>